<name>A0A7J9EWH9_9ROSI</name>
<dbReference type="PANTHER" id="PTHR38926">
    <property type="entry name" value="F-BOX DOMAIN CONTAINING PROTEIN, EXPRESSED"/>
    <property type="match status" value="1"/>
</dbReference>
<dbReference type="InterPro" id="IPR036047">
    <property type="entry name" value="F-box-like_dom_sf"/>
</dbReference>
<evidence type="ECO:0008006" key="3">
    <source>
        <dbReference type="Google" id="ProtNLM"/>
    </source>
</evidence>
<keyword evidence="2" id="KW-1185">Reference proteome</keyword>
<evidence type="ECO:0000313" key="2">
    <source>
        <dbReference type="Proteomes" id="UP000593568"/>
    </source>
</evidence>
<proteinExistence type="predicted"/>
<organism evidence="1 2">
    <name type="scientific">Gossypium trilobum</name>
    <dbReference type="NCBI Taxonomy" id="34281"/>
    <lineage>
        <taxon>Eukaryota</taxon>
        <taxon>Viridiplantae</taxon>
        <taxon>Streptophyta</taxon>
        <taxon>Embryophyta</taxon>
        <taxon>Tracheophyta</taxon>
        <taxon>Spermatophyta</taxon>
        <taxon>Magnoliopsida</taxon>
        <taxon>eudicotyledons</taxon>
        <taxon>Gunneridae</taxon>
        <taxon>Pentapetalae</taxon>
        <taxon>rosids</taxon>
        <taxon>malvids</taxon>
        <taxon>Malvales</taxon>
        <taxon>Malvaceae</taxon>
        <taxon>Malvoideae</taxon>
        <taxon>Gossypium</taxon>
    </lineage>
</organism>
<dbReference type="EMBL" id="JABEZW010000010">
    <property type="protein sequence ID" value="MBA0777218.1"/>
    <property type="molecule type" value="Genomic_DNA"/>
</dbReference>
<dbReference type="SUPFAM" id="SSF52047">
    <property type="entry name" value="RNI-like"/>
    <property type="match status" value="1"/>
</dbReference>
<dbReference type="AlphaFoldDB" id="A0A7J9EWH9"/>
<dbReference type="PANTHER" id="PTHR38926:SF80">
    <property type="entry name" value="F-BOX DOMAIN, LEUCINE-RICH REPEAT DOMAIN SUPERFAMILY"/>
    <property type="match status" value="1"/>
</dbReference>
<dbReference type="Proteomes" id="UP000593568">
    <property type="component" value="Unassembled WGS sequence"/>
</dbReference>
<dbReference type="Gene3D" id="1.20.1280.50">
    <property type="match status" value="1"/>
</dbReference>
<dbReference type="InterPro" id="IPR032675">
    <property type="entry name" value="LRR_dom_sf"/>
</dbReference>
<dbReference type="SUPFAM" id="SSF81383">
    <property type="entry name" value="F-box domain"/>
    <property type="match status" value="1"/>
</dbReference>
<dbReference type="Gene3D" id="3.80.10.10">
    <property type="entry name" value="Ribonuclease Inhibitor"/>
    <property type="match status" value="1"/>
</dbReference>
<reference evidence="1 2" key="1">
    <citation type="journal article" date="2019" name="Genome Biol. Evol.">
        <title>Insights into the evolution of the New World diploid cottons (Gossypium, subgenus Houzingenia) based on genome sequencing.</title>
        <authorList>
            <person name="Grover C.E."/>
            <person name="Arick M.A. 2nd"/>
            <person name="Thrash A."/>
            <person name="Conover J.L."/>
            <person name="Sanders W.S."/>
            <person name="Peterson D.G."/>
            <person name="Frelichowski J.E."/>
            <person name="Scheffler J.A."/>
            <person name="Scheffler B.E."/>
            <person name="Wendel J.F."/>
        </authorList>
    </citation>
    <scope>NUCLEOTIDE SEQUENCE [LARGE SCALE GENOMIC DNA]</scope>
    <source>
        <strain evidence="1">8</strain>
        <tissue evidence="1">Leaf</tissue>
    </source>
</reference>
<protein>
    <recommendedName>
        <fullName evidence="3">F-box domain-containing protein</fullName>
    </recommendedName>
</protein>
<sequence length="268" mass="30950">MEEEQSEFLHWDELLPDVLGLIFSYLSLQELPTIIPCVRKSWRKATTGPYCCQDIDLAKWSRRCRSHHLDRMLPMLITRSNGSLRSLHVSGLQNDTIFSFITKKFYLLLPFFTIAFLSNVVLRLPRSEMSGWIVDQSAQRLSTITFLELSYCRKIDAYTIKAIGKHCKLLANAIATTIPRLKHLLELALYPISTEIVLSILSGCPQLEFLDIVGCIGVELDHQFLKQKCPKLKLWRPILEKNSWDDHVELVSILFTTMKFVVPFSYFP</sequence>
<evidence type="ECO:0000313" key="1">
    <source>
        <dbReference type="EMBL" id="MBA0777218.1"/>
    </source>
</evidence>
<accession>A0A7J9EWH9</accession>
<comment type="caution">
    <text evidence="1">The sequence shown here is derived from an EMBL/GenBank/DDBJ whole genome shotgun (WGS) entry which is preliminary data.</text>
</comment>
<dbReference type="FunFam" id="1.20.1280.50:FF:000022">
    <property type="entry name" value="F-box protein FBW2"/>
    <property type="match status" value="1"/>
</dbReference>
<gene>
    <name evidence="1" type="ORF">Gotri_005270</name>
</gene>